<proteinExistence type="inferred from homology"/>
<dbReference type="InterPro" id="IPR012933">
    <property type="entry name" value="HicA_mRNA_interferase"/>
</dbReference>
<evidence type="ECO:0000256" key="5">
    <source>
        <dbReference type="ARBA" id="ARBA00022801"/>
    </source>
</evidence>
<evidence type="ECO:0000256" key="4">
    <source>
        <dbReference type="ARBA" id="ARBA00022759"/>
    </source>
</evidence>
<dbReference type="GO" id="GO:0016787">
    <property type="term" value="F:hydrolase activity"/>
    <property type="evidence" value="ECO:0007669"/>
    <property type="project" value="UniProtKB-KW"/>
</dbReference>
<protein>
    <submittedName>
        <fullName evidence="8">Addiction module toxin, HicA family</fullName>
    </submittedName>
</protein>
<evidence type="ECO:0000256" key="6">
    <source>
        <dbReference type="ARBA" id="ARBA00022884"/>
    </source>
</evidence>
<evidence type="ECO:0000256" key="2">
    <source>
        <dbReference type="ARBA" id="ARBA00022649"/>
    </source>
</evidence>
<dbReference type="AlphaFoldDB" id="A0AAE8K609"/>
<keyword evidence="4" id="KW-0255">Endonuclease</keyword>
<keyword evidence="7" id="KW-0346">Stress response</keyword>
<organism evidence="8 9">
    <name type="scientific">Clostridium perfringens</name>
    <dbReference type="NCBI Taxonomy" id="1502"/>
    <lineage>
        <taxon>Bacteria</taxon>
        <taxon>Bacillati</taxon>
        <taxon>Bacillota</taxon>
        <taxon>Clostridia</taxon>
        <taxon>Eubacteriales</taxon>
        <taxon>Clostridiaceae</taxon>
        <taxon>Clostridium</taxon>
    </lineage>
</organism>
<dbReference type="Proteomes" id="UP000273641">
    <property type="component" value="Unassembled WGS sequence"/>
</dbReference>
<dbReference type="GO" id="GO:0003729">
    <property type="term" value="F:mRNA binding"/>
    <property type="evidence" value="ECO:0007669"/>
    <property type="project" value="InterPro"/>
</dbReference>
<keyword evidence="5" id="KW-0378">Hydrolase</keyword>
<reference evidence="8 9" key="1">
    <citation type="submission" date="2018-11" db="EMBL/GenBank/DDBJ databases">
        <title>Draft genome sequences of potential pathogenic Clostridium perfringens from environmental surface water in the North West Province, South Africa.</title>
        <authorList>
            <person name="Fourie J.C.J."/>
            <person name="Sanko T.J."/>
            <person name="Bezuidenhout C."/>
            <person name="Mienie C."/>
            <person name="Adeleke R."/>
        </authorList>
    </citation>
    <scope>NUCLEOTIDE SEQUENCE [LARGE SCALE GENOMIC DNA]</scope>
    <source>
        <strain evidence="8 9">SC4-C13</strain>
    </source>
</reference>
<evidence type="ECO:0000313" key="9">
    <source>
        <dbReference type="Proteomes" id="UP000273641"/>
    </source>
</evidence>
<comment type="caution">
    <text evidence="8">The sequence shown here is derived from an EMBL/GenBank/DDBJ whole genome shotgun (WGS) entry which is preliminary data.</text>
</comment>
<dbReference type="GO" id="GO:0004519">
    <property type="term" value="F:endonuclease activity"/>
    <property type="evidence" value="ECO:0007669"/>
    <property type="project" value="UniProtKB-KW"/>
</dbReference>
<dbReference type="Gene3D" id="3.30.920.30">
    <property type="entry name" value="Hypothetical protein"/>
    <property type="match status" value="1"/>
</dbReference>
<dbReference type="InterPro" id="IPR038570">
    <property type="entry name" value="HicA_sf"/>
</dbReference>
<keyword evidence="6" id="KW-0694">RNA-binding</keyword>
<comment type="similarity">
    <text evidence="1">Belongs to the HicA mRNA interferase family.</text>
</comment>
<dbReference type="Pfam" id="PF07927">
    <property type="entry name" value="HicA_toxin"/>
    <property type="match status" value="1"/>
</dbReference>
<accession>A0AAE8K609</accession>
<evidence type="ECO:0000256" key="7">
    <source>
        <dbReference type="ARBA" id="ARBA00023016"/>
    </source>
</evidence>
<evidence type="ECO:0000256" key="3">
    <source>
        <dbReference type="ARBA" id="ARBA00022722"/>
    </source>
</evidence>
<dbReference type="SUPFAM" id="SSF54786">
    <property type="entry name" value="YcfA/nrd intein domain"/>
    <property type="match status" value="1"/>
</dbReference>
<gene>
    <name evidence="8" type="ORF">EHZ11_15090</name>
</gene>
<evidence type="ECO:0000313" key="8">
    <source>
        <dbReference type="EMBL" id="RQN22838.1"/>
    </source>
</evidence>
<dbReference type="EMBL" id="RQNR01000014">
    <property type="protein sequence ID" value="RQN22838.1"/>
    <property type="molecule type" value="Genomic_DNA"/>
</dbReference>
<sequence length="338" mass="39663">MEIYEMSKLKKTKKKIKKKPPKKTINIDELFNEMATPIEKNFNASFIDILNKMEDDLLVEVTNDLLECAQIYENNADCIYIKFKNTIYNEMNKDLPPLLESCRTLKECNESLIDYINFKQSDITSKILNESLEILNCRNITNEIKKKTLFLKSECEKIANATLNIIKSEVLFEMFILNSNNILNSFTKNSNNILKYYEELVNDYAIRYQNNTHYIIKNCVSKILDNISFDNLENNLNFLKEARELCENDPLLDEYENYLNNNDSIETFEKIFENNSFKNRTWKELNNIAEKKGFKYVRSNGDHGIFKHKNGNIVVIPQGREIGKGLQIKIINDIEYLS</sequence>
<keyword evidence="2" id="KW-1277">Toxin-antitoxin system</keyword>
<evidence type="ECO:0000256" key="1">
    <source>
        <dbReference type="ARBA" id="ARBA00006620"/>
    </source>
</evidence>
<keyword evidence="3" id="KW-0540">Nuclease</keyword>
<name>A0AAE8K609_CLOPF</name>